<protein>
    <submittedName>
        <fullName evidence="3">Nuclear transport factor 2 family protein</fullName>
    </submittedName>
</protein>
<sequence length="178" mass="19535">MDAAQQPLEQHDQVQRGDVRAHRARPLSAGQQHVERGVQVLLERARDRDGVVFADLFAEDGVLTYPFAPPGQPAELRGRDTIRSYFSAMGRARELFVQDGVEATVWETDDPDLVIAEITHHGRSNVTGGPYRLTALGFIRVRNGEIVRYDDYMDPIALARLLGRTGDLAAALSTGGAA</sequence>
<gene>
    <name evidence="3" type="ORF">EAS64_11570</name>
</gene>
<reference evidence="3 4" key="1">
    <citation type="submission" date="2018-11" db="EMBL/GenBank/DDBJ databases">
        <title>Trebonia kvetii gen.nov., sp.nov., a novel acidophilic actinobacterium, and proposal of the new actinobacterial family Treboniaceae fam. nov.</title>
        <authorList>
            <person name="Rapoport D."/>
            <person name="Sagova-Mareckova M."/>
            <person name="Sedlacek I."/>
            <person name="Provaznik J."/>
            <person name="Kralova S."/>
            <person name="Pavlinic D."/>
            <person name="Benes V."/>
            <person name="Kopecky J."/>
        </authorList>
    </citation>
    <scope>NUCLEOTIDE SEQUENCE [LARGE SCALE GENOMIC DNA]</scope>
    <source>
        <strain evidence="3 4">15Tr583</strain>
    </source>
</reference>
<feature type="region of interest" description="Disordered" evidence="1">
    <location>
        <begin position="1"/>
        <end position="30"/>
    </location>
</feature>
<dbReference type="OrthoDB" id="3681559at2"/>
<evidence type="ECO:0000313" key="3">
    <source>
        <dbReference type="EMBL" id="TVZ05219.1"/>
    </source>
</evidence>
<accession>A0A6P2C1D8</accession>
<name>A0A6P2C1D8_9ACTN</name>
<organism evidence="3 4">
    <name type="scientific">Trebonia kvetii</name>
    <dbReference type="NCBI Taxonomy" id="2480626"/>
    <lineage>
        <taxon>Bacteria</taxon>
        <taxon>Bacillati</taxon>
        <taxon>Actinomycetota</taxon>
        <taxon>Actinomycetes</taxon>
        <taxon>Streptosporangiales</taxon>
        <taxon>Treboniaceae</taxon>
        <taxon>Trebonia</taxon>
    </lineage>
</organism>
<dbReference type="InterPro" id="IPR037401">
    <property type="entry name" value="SnoaL-like"/>
</dbReference>
<dbReference type="Gene3D" id="3.10.450.50">
    <property type="match status" value="1"/>
</dbReference>
<dbReference type="AlphaFoldDB" id="A0A6P2C1D8"/>
<feature type="domain" description="SnoaL-like" evidence="2">
    <location>
        <begin position="44"/>
        <end position="149"/>
    </location>
</feature>
<dbReference type="SUPFAM" id="SSF54427">
    <property type="entry name" value="NTF2-like"/>
    <property type="match status" value="1"/>
</dbReference>
<dbReference type="Pfam" id="PF12680">
    <property type="entry name" value="SnoaL_2"/>
    <property type="match status" value="1"/>
</dbReference>
<evidence type="ECO:0000313" key="4">
    <source>
        <dbReference type="Proteomes" id="UP000460272"/>
    </source>
</evidence>
<comment type="caution">
    <text evidence="3">The sequence shown here is derived from an EMBL/GenBank/DDBJ whole genome shotgun (WGS) entry which is preliminary data.</text>
</comment>
<keyword evidence="4" id="KW-1185">Reference proteome</keyword>
<evidence type="ECO:0000259" key="2">
    <source>
        <dbReference type="Pfam" id="PF12680"/>
    </source>
</evidence>
<dbReference type="InterPro" id="IPR032710">
    <property type="entry name" value="NTF2-like_dom_sf"/>
</dbReference>
<dbReference type="EMBL" id="RPFW01000002">
    <property type="protein sequence ID" value="TVZ05219.1"/>
    <property type="molecule type" value="Genomic_DNA"/>
</dbReference>
<feature type="compositionally biased region" description="Basic and acidic residues" evidence="1">
    <location>
        <begin position="9"/>
        <end position="21"/>
    </location>
</feature>
<evidence type="ECO:0000256" key="1">
    <source>
        <dbReference type="SAM" id="MobiDB-lite"/>
    </source>
</evidence>
<dbReference type="Proteomes" id="UP000460272">
    <property type="component" value="Unassembled WGS sequence"/>
</dbReference>
<proteinExistence type="predicted"/>